<comment type="caution">
    <text evidence="6">The sequence shown here is derived from an EMBL/GenBank/DDBJ whole genome shotgun (WGS) entry which is preliminary data.</text>
</comment>
<dbReference type="InterPro" id="IPR005119">
    <property type="entry name" value="LysR_subst-bd"/>
</dbReference>
<keyword evidence="2" id="KW-0805">Transcription regulation</keyword>
<dbReference type="AlphaFoldDB" id="A0A292YCB6"/>
<name>A0A292YCB6_9BACL</name>
<evidence type="ECO:0000313" key="6">
    <source>
        <dbReference type="EMBL" id="GAX88942.1"/>
    </source>
</evidence>
<dbReference type="Proteomes" id="UP000217785">
    <property type="component" value="Unassembled WGS sequence"/>
</dbReference>
<dbReference type="PROSITE" id="PS50931">
    <property type="entry name" value="HTH_LYSR"/>
    <property type="match status" value="1"/>
</dbReference>
<dbReference type="PANTHER" id="PTHR30346:SF28">
    <property type="entry name" value="HTH-TYPE TRANSCRIPTIONAL REGULATOR CYNR"/>
    <property type="match status" value="1"/>
</dbReference>
<dbReference type="GO" id="GO:0003677">
    <property type="term" value="F:DNA binding"/>
    <property type="evidence" value="ECO:0007669"/>
    <property type="project" value="UniProtKB-KW"/>
</dbReference>
<accession>A0A292YCB6</accession>
<dbReference type="InterPro" id="IPR036388">
    <property type="entry name" value="WH-like_DNA-bd_sf"/>
</dbReference>
<dbReference type="OrthoDB" id="9803735at2"/>
<feature type="domain" description="HTH lysR-type" evidence="5">
    <location>
        <begin position="1"/>
        <end position="58"/>
    </location>
</feature>
<dbReference type="PANTHER" id="PTHR30346">
    <property type="entry name" value="TRANSCRIPTIONAL DUAL REGULATOR HCAR-RELATED"/>
    <property type="match status" value="1"/>
</dbReference>
<dbReference type="Gene3D" id="3.40.190.290">
    <property type="match status" value="1"/>
</dbReference>
<evidence type="ECO:0000256" key="2">
    <source>
        <dbReference type="ARBA" id="ARBA00023015"/>
    </source>
</evidence>
<dbReference type="PRINTS" id="PR00039">
    <property type="entry name" value="HTHLYSR"/>
</dbReference>
<gene>
    <name evidence="6" type="ORF">EFBL_0556</name>
</gene>
<keyword evidence="7" id="KW-1185">Reference proteome</keyword>
<evidence type="ECO:0000256" key="4">
    <source>
        <dbReference type="ARBA" id="ARBA00023163"/>
    </source>
</evidence>
<dbReference type="SUPFAM" id="SSF46785">
    <property type="entry name" value="Winged helix' DNA-binding domain"/>
    <property type="match status" value="1"/>
</dbReference>
<dbReference type="RefSeq" id="WP_096180644.1">
    <property type="nucleotide sequence ID" value="NZ_BDUF01000011.1"/>
</dbReference>
<dbReference type="Pfam" id="PF00126">
    <property type="entry name" value="HTH_1"/>
    <property type="match status" value="1"/>
</dbReference>
<dbReference type="GO" id="GO:0032993">
    <property type="term" value="C:protein-DNA complex"/>
    <property type="evidence" value="ECO:0007669"/>
    <property type="project" value="TreeGrafter"/>
</dbReference>
<keyword evidence="4" id="KW-0804">Transcription</keyword>
<dbReference type="CDD" id="cd05466">
    <property type="entry name" value="PBP2_LTTR_substrate"/>
    <property type="match status" value="1"/>
</dbReference>
<dbReference type="InterPro" id="IPR000847">
    <property type="entry name" value="LysR_HTH_N"/>
</dbReference>
<evidence type="ECO:0000313" key="7">
    <source>
        <dbReference type="Proteomes" id="UP000217785"/>
    </source>
</evidence>
<dbReference type="GO" id="GO:0003700">
    <property type="term" value="F:DNA-binding transcription factor activity"/>
    <property type="evidence" value="ECO:0007669"/>
    <property type="project" value="InterPro"/>
</dbReference>
<dbReference type="Pfam" id="PF03466">
    <property type="entry name" value="LysR_substrate"/>
    <property type="match status" value="1"/>
</dbReference>
<dbReference type="FunFam" id="1.10.10.10:FF:000001">
    <property type="entry name" value="LysR family transcriptional regulator"/>
    <property type="match status" value="1"/>
</dbReference>
<keyword evidence="3" id="KW-0238">DNA-binding</keyword>
<organism evidence="6 7">
    <name type="scientific">Effusibacillus lacus</name>
    <dbReference type="NCBI Taxonomy" id="1348429"/>
    <lineage>
        <taxon>Bacteria</taxon>
        <taxon>Bacillati</taxon>
        <taxon>Bacillota</taxon>
        <taxon>Bacilli</taxon>
        <taxon>Bacillales</taxon>
        <taxon>Alicyclobacillaceae</taxon>
        <taxon>Effusibacillus</taxon>
    </lineage>
</organism>
<dbReference type="EMBL" id="BDUF01000011">
    <property type="protein sequence ID" value="GAX88942.1"/>
    <property type="molecule type" value="Genomic_DNA"/>
</dbReference>
<protein>
    <submittedName>
        <fullName evidence="6">Transcriptional regulator</fullName>
    </submittedName>
</protein>
<sequence>MELRQLQYVLKVAEERSFSRAAEKLHIAQPSLSQQILKLEQQLGVKLFDRTSTPLDLTFAGERFVATAGRILDLTDQLRREMEDVANLKKGRLVIGSLPITGAHVLPLVLPVFQKKFPGIEAVLVEDTTEELETLTVKGKTDITLLTLPLGEPSLVYEPILKEEILLAVPPGHPLAKKTARKSGMKGKPVRVNLASLRREPFILLKQGQGFRQIVLDLCREAGFEPQIAFESSNIETVQSLVAAGMGITLVPEMVARSGWTSIRPIYMQLAEPVPTRTLVVAYREGRYLSKAALSFVEMLKEIMVTKKERHGSGDDRNG</sequence>
<dbReference type="Gene3D" id="1.10.10.10">
    <property type="entry name" value="Winged helix-like DNA-binding domain superfamily/Winged helix DNA-binding domain"/>
    <property type="match status" value="1"/>
</dbReference>
<comment type="similarity">
    <text evidence="1">Belongs to the LysR transcriptional regulatory family.</text>
</comment>
<dbReference type="InterPro" id="IPR036390">
    <property type="entry name" value="WH_DNA-bd_sf"/>
</dbReference>
<evidence type="ECO:0000256" key="1">
    <source>
        <dbReference type="ARBA" id="ARBA00009437"/>
    </source>
</evidence>
<dbReference type="SUPFAM" id="SSF53850">
    <property type="entry name" value="Periplasmic binding protein-like II"/>
    <property type="match status" value="1"/>
</dbReference>
<proteinExistence type="inferred from homology"/>
<reference evidence="7" key="1">
    <citation type="submission" date="2017-07" db="EMBL/GenBank/DDBJ databases">
        <title>Draft genome sequence of Effusibacillus lacus strain skLN1.</title>
        <authorList>
            <person name="Watanabe M."/>
            <person name="Kojima H."/>
            <person name="Fukui M."/>
        </authorList>
    </citation>
    <scope>NUCLEOTIDE SEQUENCE [LARGE SCALE GENOMIC DNA]</scope>
    <source>
        <strain evidence="7">skLN1</strain>
    </source>
</reference>
<evidence type="ECO:0000256" key="3">
    <source>
        <dbReference type="ARBA" id="ARBA00023125"/>
    </source>
</evidence>
<evidence type="ECO:0000259" key="5">
    <source>
        <dbReference type="PROSITE" id="PS50931"/>
    </source>
</evidence>